<keyword evidence="4" id="KW-0963">Cytoplasm</keyword>
<proteinExistence type="inferred from homology"/>
<dbReference type="PANTHER" id="PTHR33231:SF1">
    <property type="entry name" value="30S RIBOSOMAL PROTEIN"/>
    <property type="match status" value="1"/>
</dbReference>
<accession>A0A5B2VU65</accession>
<organism evidence="6 7">
    <name type="scientific">Salinarimonas soli</name>
    <dbReference type="NCBI Taxonomy" id="1638099"/>
    <lineage>
        <taxon>Bacteria</taxon>
        <taxon>Pseudomonadati</taxon>
        <taxon>Pseudomonadota</taxon>
        <taxon>Alphaproteobacteria</taxon>
        <taxon>Hyphomicrobiales</taxon>
        <taxon>Salinarimonadaceae</taxon>
        <taxon>Salinarimonas</taxon>
    </lineage>
</organism>
<dbReference type="GO" id="GO:0022627">
    <property type="term" value="C:cytosolic small ribosomal subunit"/>
    <property type="evidence" value="ECO:0007669"/>
    <property type="project" value="TreeGrafter"/>
</dbReference>
<dbReference type="Proteomes" id="UP000323142">
    <property type="component" value="Unassembled WGS sequence"/>
</dbReference>
<dbReference type="Gene3D" id="3.30.505.50">
    <property type="entry name" value="Sigma 54 modulation/S30EA ribosomal protein, C-terminal domain"/>
    <property type="match status" value="1"/>
</dbReference>
<gene>
    <name evidence="6" type="primary">raiA</name>
    <name evidence="4" type="synonym">hpf</name>
    <name evidence="6" type="ORF">F0L46_04075</name>
</gene>
<dbReference type="AlphaFoldDB" id="A0A5B2VU65"/>
<evidence type="ECO:0000313" key="7">
    <source>
        <dbReference type="Proteomes" id="UP000323142"/>
    </source>
</evidence>
<comment type="similarity">
    <text evidence="4">Belongs to the HPF/YfiA ribosome-associated protein family. Long HPF subfamily.</text>
</comment>
<dbReference type="Pfam" id="PF16321">
    <property type="entry name" value="Ribosom_S30AE_C"/>
    <property type="match status" value="1"/>
</dbReference>
<dbReference type="GO" id="GO:0045900">
    <property type="term" value="P:negative regulation of translational elongation"/>
    <property type="evidence" value="ECO:0007669"/>
    <property type="project" value="TreeGrafter"/>
</dbReference>
<name>A0A5B2VU65_9HYPH</name>
<dbReference type="HAMAP" id="MF_00839">
    <property type="entry name" value="HPF"/>
    <property type="match status" value="1"/>
</dbReference>
<dbReference type="Gene3D" id="3.30.160.100">
    <property type="entry name" value="Ribosome hibernation promotion factor-like"/>
    <property type="match status" value="1"/>
</dbReference>
<protein>
    <recommendedName>
        <fullName evidence="3 4">Ribosome hibernation promoting factor</fullName>
        <shortName evidence="4">HPF</shortName>
    </recommendedName>
</protein>
<reference evidence="6 7" key="1">
    <citation type="submission" date="2019-09" db="EMBL/GenBank/DDBJ databases">
        <title>Salinarimonas rosea gen. nov., sp. nov., a new member of the a-2 subgroup of the Proteobacteria.</title>
        <authorList>
            <person name="Liu J."/>
        </authorList>
    </citation>
    <scope>NUCLEOTIDE SEQUENCE [LARGE SCALE GENOMIC DNA]</scope>
    <source>
        <strain evidence="6 7">BN140002</strain>
    </source>
</reference>
<comment type="subunit">
    <text evidence="4">Interacts with 100S ribosomes.</text>
</comment>
<keyword evidence="1 4" id="KW-0810">Translation regulation</keyword>
<reference evidence="6 7" key="2">
    <citation type="submission" date="2019-09" db="EMBL/GenBank/DDBJ databases">
        <authorList>
            <person name="Jin C."/>
        </authorList>
    </citation>
    <scope>NUCLEOTIDE SEQUENCE [LARGE SCALE GENOMIC DNA]</scope>
    <source>
        <strain evidence="6 7">BN140002</strain>
    </source>
</reference>
<dbReference type="InterPro" id="IPR034694">
    <property type="entry name" value="HPF_long/plastid"/>
</dbReference>
<evidence type="ECO:0000256" key="2">
    <source>
        <dbReference type="ARBA" id="ARBA00038695"/>
    </source>
</evidence>
<evidence type="ECO:0000256" key="1">
    <source>
        <dbReference type="ARBA" id="ARBA00022845"/>
    </source>
</evidence>
<dbReference type="PANTHER" id="PTHR33231">
    <property type="entry name" value="30S RIBOSOMAL PROTEIN"/>
    <property type="match status" value="1"/>
</dbReference>
<dbReference type="InterPro" id="IPR038416">
    <property type="entry name" value="Ribosom_S30AE_C_sf"/>
</dbReference>
<dbReference type="InterPro" id="IPR036567">
    <property type="entry name" value="RHF-like"/>
</dbReference>
<comment type="function">
    <text evidence="4">Required for dimerization of active 70S ribosomes into 100S ribosomes in stationary phase; 100S ribosomes are translationally inactive and sometimes present during exponential growth.</text>
</comment>
<sequence length="192" mass="21074">MGLRITGRNMDIGEALRGRIDERIRAGLAKFLDGHCEGHVTVAPDGAAYQIDCVLHLRSGITVEGTGAAHDPYMALDQAALRIEKRLRRHRERLRDRAARTGSGSARETPIEAPYAIIESPDDDSVEAGFSPVVIHESTTSLRRLPVSEAVIELDLTGVPFMMFQHAGTGRLNVVYRRRDGAIGWIDPPAQI</sequence>
<dbReference type="RefSeq" id="WP_149815756.1">
    <property type="nucleotide sequence ID" value="NZ_VUOA01000007.1"/>
</dbReference>
<comment type="caution">
    <text evidence="6">The sequence shown here is derived from an EMBL/GenBank/DDBJ whole genome shotgun (WGS) entry which is preliminary data.</text>
</comment>
<dbReference type="InterPro" id="IPR032528">
    <property type="entry name" value="Ribosom_S30AE_C"/>
</dbReference>
<comment type="subcellular location">
    <subcellularLocation>
        <location evidence="4">Cytoplasm</location>
    </subcellularLocation>
</comment>
<dbReference type="Pfam" id="PF02482">
    <property type="entry name" value="Ribosomal_S30AE"/>
    <property type="match status" value="1"/>
</dbReference>
<dbReference type="GO" id="GO:0043024">
    <property type="term" value="F:ribosomal small subunit binding"/>
    <property type="evidence" value="ECO:0007669"/>
    <property type="project" value="TreeGrafter"/>
</dbReference>
<keyword evidence="7" id="KW-1185">Reference proteome</keyword>
<dbReference type="SUPFAM" id="SSF69754">
    <property type="entry name" value="Ribosome binding protein Y (YfiA homologue)"/>
    <property type="match status" value="1"/>
</dbReference>
<evidence type="ECO:0000256" key="4">
    <source>
        <dbReference type="HAMAP-Rule" id="MF_00839"/>
    </source>
</evidence>
<evidence type="ECO:0000313" key="6">
    <source>
        <dbReference type="EMBL" id="KAA2242148.1"/>
    </source>
</evidence>
<dbReference type="InterPro" id="IPR050574">
    <property type="entry name" value="HPF/YfiA_ribosome-assoc"/>
</dbReference>
<feature type="domain" description="Sigma 54 modulation/S30EA ribosomal protein C-terminal" evidence="5">
    <location>
        <begin position="132"/>
        <end position="184"/>
    </location>
</feature>
<dbReference type="OrthoDB" id="9794975at2"/>
<evidence type="ECO:0000259" key="5">
    <source>
        <dbReference type="Pfam" id="PF16321"/>
    </source>
</evidence>
<dbReference type="EMBL" id="VUOA01000007">
    <property type="protein sequence ID" value="KAA2242148.1"/>
    <property type="molecule type" value="Genomic_DNA"/>
</dbReference>
<dbReference type="CDD" id="cd00552">
    <property type="entry name" value="RaiA"/>
    <property type="match status" value="1"/>
</dbReference>
<evidence type="ECO:0000256" key="3">
    <source>
        <dbReference type="ARBA" id="ARBA00041148"/>
    </source>
</evidence>
<comment type="subunit">
    <text evidence="2">Associates exclusively with 100S ribosomes, which are dimers of 70S ribosomes.</text>
</comment>
<dbReference type="NCBIfam" id="TIGR00741">
    <property type="entry name" value="yfiA"/>
    <property type="match status" value="1"/>
</dbReference>
<dbReference type="InterPro" id="IPR003489">
    <property type="entry name" value="RHF/RaiA"/>
</dbReference>